<feature type="region of interest" description="Disordered" evidence="5">
    <location>
        <begin position="185"/>
        <end position="239"/>
    </location>
</feature>
<dbReference type="EnsemblProtists" id="EOD25964">
    <property type="protein sequence ID" value="EOD25964"/>
    <property type="gene ID" value="EMIHUDRAFT_457453"/>
</dbReference>
<keyword evidence="4" id="KW-0539">Nucleus</keyword>
<evidence type="ECO:0008006" key="8">
    <source>
        <dbReference type="Google" id="ProtNLM"/>
    </source>
</evidence>
<feature type="compositionally biased region" description="Low complexity" evidence="5">
    <location>
        <begin position="205"/>
        <end position="214"/>
    </location>
</feature>
<dbReference type="GO" id="GO:0045292">
    <property type="term" value="P:mRNA cis splicing, via spliceosome"/>
    <property type="evidence" value="ECO:0007669"/>
    <property type="project" value="TreeGrafter"/>
</dbReference>
<reference evidence="6" key="2">
    <citation type="submission" date="2024-10" db="UniProtKB">
        <authorList>
            <consortium name="EnsemblProtists"/>
        </authorList>
    </citation>
    <scope>IDENTIFICATION</scope>
</reference>
<dbReference type="Proteomes" id="UP000013827">
    <property type="component" value="Unassembled WGS sequence"/>
</dbReference>
<feature type="compositionally biased region" description="Acidic residues" evidence="5">
    <location>
        <begin position="138"/>
        <end position="153"/>
    </location>
</feature>
<dbReference type="Gene3D" id="2.30.29.30">
    <property type="entry name" value="Pleckstrin-homology domain (PH domain)/Phosphotyrosine-binding domain (PTB)"/>
    <property type="match status" value="1"/>
</dbReference>
<evidence type="ECO:0000256" key="2">
    <source>
        <dbReference type="ARBA" id="ARBA00004496"/>
    </source>
</evidence>
<dbReference type="InterPro" id="IPR011993">
    <property type="entry name" value="PH-like_dom_sf"/>
</dbReference>
<name>A0A0D3HXX4_EMIH1</name>
<evidence type="ECO:0000256" key="3">
    <source>
        <dbReference type="ARBA" id="ARBA00022490"/>
    </source>
</evidence>
<evidence type="ECO:0000256" key="1">
    <source>
        <dbReference type="ARBA" id="ARBA00004123"/>
    </source>
</evidence>
<dbReference type="PaxDb" id="2903-EOD03859"/>
<reference evidence="7" key="1">
    <citation type="journal article" date="2013" name="Nature">
        <title>Pan genome of the phytoplankton Emiliania underpins its global distribution.</title>
        <authorList>
            <person name="Read B.A."/>
            <person name="Kegel J."/>
            <person name="Klute M.J."/>
            <person name="Kuo A."/>
            <person name="Lefebvre S.C."/>
            <person name="Maumus F."/>
            <person name="Mayer C."/>
            <person name="Miller J."/>
            <person name="Monier A."/>
            <person name="Salamov A."/>
            <person name="Young J."/>
            <person name="Aguilar M."/>
            <person name="Claverie J.M."/>
            <person name="Frickenhaus S."/>
            <person name="Gonzalez K."/>
            <person name="Herman E.K."/>
            <person name="Lin Y.C."/>
            <person name="Napier J."/>
            <person name="Ogata H."/>
            <person name="Sarno A.F."/>
            <person name="Shmutz J."/>
            <person name="Schroeder D."/>
            <person name="de Vargas C."/>
            <person name="Verret F."/>
            <person name="von Dassow P."/>
            <person name="Valentin K."/>
            <person name="Van de Peer Y."/>
            <person name="Wheeler G."/>
            <person name="Dacks J.B."/>
            <person name="Delwiche C.F."/>
            <person name="Dyhrman S.T."/>
            <person name="Glockner G."/>
            <person name="John U."/>
            <person name="Richards T."/>
            <person name="Worden A.Z."/>
            <person name="Zhang X."/>
            <person name="Grigoriev I.V."/>
            <person name="Allen A.E."/>
            <person name="Bidle K."/>
            <person name="Borodovsky M."/>
            <person name="Bowler C."/>
            <person name="Brownlee C."/>
            <person name="Cock J.M."/>
            <person name="Elias M."/>
            <person name="Gladyshev V.N."/>
            <person name="Groth M."/>
            <person name="Guda C."/>
            <person name="Hadaegh A."/>
            <person name="Iglesias-Rodriguez M.D."/>
            <person name="Jenkins J."/>
            <person name="Jones B.M."/>
            <person name="Lawson T."/>
            <person name="Leese F."/>
            <person name="Lindquist E."/>
            <person name="Lobanov A."/>
            <person name="Lomsadze A."/>
            <person name="Malik S.B."/>
            <person name="Marsh M.E."/>
            <person name="Mackinder L."/>
            <person name="Mock T."/>
            <person name="Mueller-Roeber B."/>
            <person name="Pagarete A."/>
            <person name="Parker M."/>
            <person name="Probert I."/>
            <person name="Quesneville H."/>
            <person name="Raines C."/>
            <person name="Rensing S.A."/>
            <person name="Riano-Pachon D.M."/>
            <person name="Richier S."/>
            <person name="Rokitta S."/>
            <person name="Shiraiwa Y."/>
            <person name="Soanes D.M."/>
            <person name="van der Giezen M."/>
            <person name="Wahlund T.M."/>
            <person name="Williams B."/>
            <person name="Wilson W."/>
            <person name="Wolfe G."/>
            <person name="Wurch L.L."/>
        </authorList>
    </citation>
    <scope>NUCLEOTIDE SEQUENCE</scope>
</reference>
<dbReference type="GO" id="GO:0034715">
    <property type="term" value="C:pICln-Sm protein complex"/>
    <property type="evidence" value="ECO:0007669"/>
    <property type="project" value="TreeGrafter"/>
</dbReference>
<dbReference type="eggNOG" id="KOG3238">
    <property type="taxonomic scope" value="Eukaryota"/>
</dbReference>
<dbReference type="PANTHER" id="PTHR21399">
    <property type="entry name" value="CHLORIDE CONDUCTANCE REGULATORY PROTEIN ICLN"/>
    <property type="match status" value="1"/>
</dbReference>
<dbReference type="GeneID" id="17250036"/>
<dbReference type="KEGG" id="ehx:EMIHUDRAFT_466304"/>
<proteinExistence type="predicted"/>
<keyword evidence="7" id="KW-1185">Reference proteome</keyword>
<dbReference type="EnsemblProtists" id="EOD03859">
    <property type="protein sequence ID" value="EOD03859"/>
    <property type="gene ID" value="EMIHUDRAFT_466304"/>
</dbReference>
<feature type="region of interest" description="Disordered" evidence="5">
    <location>
        <begin position="98"/>
        <end position="153"/>
    </location>
</feature>
<organism evidence="6 7">
    <name type="scientific">Emiliania huxleyi (strain CCMP1516)</name>
    <dbReference type="NCBI Taxonomy" id="280463"/>
    <lineage>
        <taxon>Eukaryota</taxon>
        <taxon>Haptista</taxon>
        <taxon>Haptophyta</taxon>
        <taxon>Prymnesiophyceae</taxon>
        <taxon>Isochrysidales</taxon>
        <taxon>Noelaerhabdaceae</taxon>
        <taxon>Emiliania</taxon>
    </lineage>
</organism>
<dbReference type="GO" id="GO:0005681">
    <property type="term" value="C:spliceosomal complex"/>
    <property type="evidence" value="ECO:0007669"/>
    <property type="project" value="TreeGrafter"/>
</dbReference>
<dbReference type="AlphaFoldDB" id="A0A0D3HXX4"/>
<dbReference type="HOGENOM" id="CLU_077804_2_0_1"/>
<evidence type="ECO:0000256" key="5">
    <source>
        <dbReference type="SAM" id="MobiDB-lite"/>
    </source>
</evidence>
<evidence type="ECO:0000256" key="4">
    <source>
        <dbReference type="ARBA" id="ARBA00023242"/>
    </source>
</evidence>
<dbReference type="GO" id="GO:0005829">
    <property type="term" value="C:cytosol"/>
    <property type="evidence" value="ECO:0007669"/>
    <property type="project" value="TreeGrafter"/>
</dbReference>
<accession>A0A0D3HXX4</accession>
<evidence type="ECO:0000313" key="7">
    <source>
        <dbReference type="Proteomes" id="UP000013827"/>
    </source>
</evidence>
<dbReference type="GeneID" id="17271560"/>
<keyword evidence="3" id="KW-0963">Cytoplasm</keyword>
<sequence>MPSVTESGAVSLEEGEEVRVRERTHLYINERCDGTGELLVTTRRVVWVPEAPGARGLSGFSLFYPAIVMHAVSRDTSAFPHACLFMQLDPEQNIGELASAQTTPQPRGAKRTRVANGGGSAEGLVNGNGEAAEAAHEEGDDESEGEGEEEAGWEDIRLVPAGEASEAAAGGDALERIYAAMSECAALNPDPADEESEEGEEGEEGMMPGDGAAALDRYDDLLNSSADGRFDDAEEEEEA</sequence>
<dbReference type="InterPro" id="IPR039924">
    <property type="entry name" value="ICln/Lot5/Saf5"/>
</dbReference>
<protein>
    <recommendedName>
        <fullName evidence="8">Methylosome subunit pICln</fullName>
    </recommendedName>
</protein>
<feature type="compositionally biased region" description="Low complexity" evidence="5">
    <location>
        <begin position="122"/>
        <end position="132"/>
    </location>
</feature>
<dbReference type="STRING" id="2903.R1D574"/>
<dbReference type="RefSeq" id="XP_005756288.1">
    <property type="nucleotide sequence ID" value="XM_005756231.1"/>
</dbReference>
<dbReference type="PANTHER" id="PTHR21399:SF0">
    <property type="entry name" value="METHYLOSOME SUBUNIT PICLN"/>
    <property type="match status" value="1"/>
</dbReference>
<dbReference type="OMA" id="YFMLDHK"/>
<dbReference type="KEGG" id="ehx:EMIHUDRAFT_457453"/>
<evidence type="ECO:0000313" key="6">
    <source>
        <dbReference type="EnsemblProtists" id="EOD03859"/>
    </source>
</evidence>
<feature type="compositionally biased region" description="Acidic residues" evidence="5">
    <location>
        <begin position="191"/>
        <end position="204"/>
    </location>
</feature>
<comment type="subcellular location">
    <subcellularLocation>
        <location evidence="2">Cytoplasm</location>
    </subcellularLocation>
    <subcellularLocation>
        <location evidence="1">Nucleus</location>
    </subcellularLocation>
</comment>
<dbReference type="GO" id="GO:0000387">
    <property type="term" value="P:spliceosomal snRNP assembly"/>
    <property type="evidence" value="ECO:0007669"/>
    <property type="project" value="TreeGrafter"/>
</dbReference>
<dbReference type="Pfam" id="PF03517">
    <property type="entry name" value="Voldacs"/>
    <property type="match status" value="1"/>
</dbReference>
<dbReference type="RefSeq" id="XP_005778393.1">
    <property type="nucleotide sequence ID" value="XM_005778336.1"/>
</dbReference>